<feature type="compositionally biased region" description="Low complexity" evidence="1">
    <location>
        <begin position="73"/>
        <end position="87"/>
    </location>
</feature>
<feature type="compositionally biased region" description="Basic residues" evidence="1">
    <location>
        <begin position="129"/>
        <end position="138"/>
    </location>
</feature>
<protein>
    <submittedName>
        <fullName evidence="2">Uncharacterized protein</fullName>
    </submittedName>
</protein>
<feature type="compositionally biased region" description="Polar residues" evidence="1">
    <location>
        <begin position="111"/>
        <end position="125"/>
    </location>
</feature>
<evidence type="ECO:0000313" key="3">
    <source>
        <dbReference type="Proteomes" id="UP000507470"/>
    </source>
</evidence>
<keyword evidence="3" id="KW-1185">Reference proteome</keyword>
<reference evidence="2 3" key="1">
    <citation type="submission" date="2020-06" db="EMBL/GenBank/DDBJ databases">
        <authorList>
            <person name="Li R."/>
            <person name="Bekaert M."/>
        </authorList>
    </citation>
    <scope>NUCLEOTIDE SEQUENCE [LARGE SCALE GENOMIC DNA]</scope>
    <source>
        <strain evidence="3">wild</strain>
    </source>
</reference>
<feature type="compositionally biased region" description="Polar residues" evidence="1">
    <location>
        <begin position="155"/>
        <end position="164"/>
    </location>
</feature>
<feature type="compositionally biased region" description="Basic and acidic residues" evidence="1">
    <location>
        <begin position="99"/>
        <end position="110"/>
    </location>
</feature>
<dbReference type="EMBL" id="CACVKT020002930">
    <property type="protein sequence ID" value="CAC5380635.1"/>
    <property type="molecule type" value="Genomic_DNA"/>
</dbReference>
<accession>A0A6J8B9R7</accession>
<evidence type="ECO:0000313" key="2">
    <source>
        <dbReference type="EMBL" id="CAC5380635.1"/>
    </source>
</evidence>
<name>A0A6J8B9R7_MYTCO</name>
<feature type="compositionally biased region" description="Basic and acidic residues" evidence="1">
    <location>
        <begin position="143"/>
        <end position="154"/>
    </location>
</feature>
<feature type="compositionally biased region" description="Basic and acidic residues" evidence="1">
    <location>
        <begin position="165"/>
        <end position="197"/>
    </location>
</feature>
<gene>
    <name evidence="2" type="ORF">MCOR_16591</name>
</gene>
<feature type="region of interest" description="Disordered" evidence="1">
    <location>
        <begin position="28"/>
        <end position="51"/>
    </location>
</feature>
<dbReference type="OrthoDB" id="6122552at2759"/>
<feature type="compositionally biased region" description="Basic and acidic residues" evidence="1">
    <location>
        <begin position="33"/>
        <end position="51"/>
    </location>
</feature>
<proteinExistence type="predicted"/>
<dbReference type="Proteomes" id="UP000507470">
    <property type="component" value="Unassembled WGS sequence"/>
</dbReference>
<dbReference type="AlphaFoldDB" id="A0A6J8B9R7"/>
<feature type="region of interest" description="Disordered" evidence="1">
    <location>
        <begin position="66"/>
        <end position="197"/>
    </location>
</feature>
<organism evidence="2 3">
    <name type="scientific">Mytilus coruscus</name>
    <name type="common">Sea mussel</name>
    <dbReference type="NCBI Taxonomy" id="42192"/>
    <lineage>
        <taxon>Eukaryota</taxon>
        <taxon>Metazoa</taxon>
        <taxon>Spiralia</taxon>
        <taxon>Lophotrochozoa</taxon>
        <taxon>Mollusca</taxon>
        <taxon>Bivalvia</taxon>
        <taxon>Autobranchia</taxon>
        <taxon>Pteriomorphia</taxon>
        <taxon>Mytilida</taxon>
        <taxon>Mytiloidea</taxon>
        <taxon>Mytilidae</taxon>
        <taxon>Mytilinae</taxon>
        <taxon>Mytilus</taxon>
    </lineage>
</organism>
<evidence type="ECO:0000256" key="1">
    <source>
        <dbReference type="SAM" id="MobiDB-lite"/>
    </source>
</evidence>
<sequence>MGCVSARIIFEDEEVKKPITKRYKNPNLMTGDITKKNESKLEREKAMKLRQQDRITAAEEISLRTLDEKERLSLGTRSRGTSRVSSRAGSPTQARKVHFKTEDGDKKQKSNNDQQNTKQVQSDVDNQSKHKKKKHSKNSVKPITDKSTNDDKIHQSITNNNTGEVSEKEVKQLEKKLSTIDERASSRNSGKSDEVKR</sequence>